<comment type="caution">
    <text evidence="2">The sequence shown here is derived from an EMBL/GenBank/DDBJ whole genome shotgun (WGS) entry which is preliminary data.</text>
</comment>
<name>G7DVA2_MIXOS</name>
<dbReference type="RefSeq" id="XP_014570702.1">
    <property type="nucleotide sequence ID" value="XM_014715216.1"/>
</dbReference>
<dbReference type="HOGENOM" id="CLU_486687_0_0_1"/>
<proteinExistence type="predicted"/>
<evidence type="ECO:0000313" key="3">
    <source>
        <dbReference type="Proteomes" id="UP000009131"/>
    </source>
</evidence>
<sequence length="560" mass="62375">MTVFKAILTECNAFVSTLKGQSVEPQQPARLQKRSRSDASSLQSKSSIRSRRAAEASKAHHWANGDEPLSEHTKRDTIDAAVANMLSAPFATDSSLRALTTEHVSKRLRMSSDSAEPRKSVAPSMIRRDSQRSSASRRRQEVLPSISETFSEPCPRLDVLREPSSSSSVRSLADELRDAEANRIDVLERENARLIEELERSREESRMSSAASSSVCTCGQSLTTSHNLLFGLAHTDAPPPPPPMPVPPPPPPVVTDSDPLQALALARAGLNRNKNSLDSLSSSEKRATVPVQNMGEFLSELKRVKLRKSSPIESPAGEHAAETQPSGFLSVLRRTGSLVHKTTRRATTEPRDTLLPPLRQTRSRTISSDAEPLAAATRVIRAGHDQYERRPSSVKAKPDGSLAYHVIDTSEPLIQTQKRRREHSQEFAIHRDQPKRVRREQKTLAADHSTSMLRKPDHIMPSLTSKHAKPLTPSRRRLKKRNQPLAIRQNQELQEEIAEIEIESEDAKELLEQEEYVGRGSRPSAPDDVVGFGNVRPPRQVKSTSGREWRQRRDGSWVLK</sequence>
<gene>
    <name evidence="2" type="primary">Mo01164</name>
    <name evidence="2" type="ORF">E5Q_01164</name>
</gene>
<reference evidence="2 3" key="2">
    <citation type="journal article" date="2012" name="Open Biol.">
        <title>Characteristics of nucleosomes and linker DNA regions on the genome of the basidiomycete Mixia osmundae revealed by mono- and dinucleosome mapping.</title>
        <authorList>
            <person name="Nishida H."/>
            <person name="Kondo S."/>
            <person name="Matsumoto T."/>
            <person name="Suzuki Y."/>
            <person name="Yoshikawa H."/>
            <person name="Taylor T.D."/>
            <person name="Sugiyama J."/>
        </authorList>
    </citation>
    <scope>NUCLEOTIDE SEQUENCE [LARGE SCALE GENOMIC DNA]</scope>
    <source>
        <strain evidence="3">CBS 9802 / IAM 14324 / JCM 22182 / KY 12970</strain>
    </source>
</reference>
<evidence type="ECO:0000256" key="1">
    <source>
        <dbReference type="SAM" id="MobiDB-lite"/>
    </source>
</evidence>
<feature type="region of interest" description="Disordered" evidence="1">
    <location>
        <begin position="106"/>
        <end position="175"/>
    </location>
</feature>
<dbReference type="InParanoid" id="G7DVA2"/>
<dbReference type="AlphaFoldDB" id="G7DVA2"/>
<evidence type="ECO:0000313" key="2">
    <source>
        <dbReference type="EMBL" id="GAA94512.1"/>
    </source>
</evidence>
<feature type="compositionally biased region" description="Basic and acidic residues" evidence="1">
    <location>
        <begin position="545"/>
        <end position="560"/>
    </location>
</feature>
<feature type="region of interest" description="Disordered" evidence="1">
    <location>
        <begin position="515"/>
        <end position="560"/>
    </location>
</feature>
<protein>
    <submittedName>
        <fullName evidence="2">Uncharacterized protein</fullName>
    </submittedName>
</protein>
<keyword evidence="3" id="KW-1185">Reference proteome</keyword>
<dbReference type="Proteomes" id="UP000009131">
    <property type="component" value="Unassembled WGS sequence"/>
</dbReference>
<organism evidence="2 3">
    <name type="scientific">Mixia osmundae (strain CBS 9802 / IAM 14324 / JCM 22182 / KY 12970)</name>
    <dbReference type="NCBI Taxonomy" id="764103"/>
    <lineage>
        <taxon>Eukaryota</taxon>
        <taxon>Fungi</taxon>
        <taxon>Dikarya</taxon>
        <taxon>Basidiomycota</taxon>
        <taxon>Pucciniomycotina</taxon>
        <taxon>Mixiomycetes</taxon>
        <taxon>Mixiales</taxon>
        <taxon>Mixiaceae</taxon>
        <taxon>Mixia</taxon>
    </lineage>
</organism>
<reference evidence="2 3" key="1">
    <citation type="journal article" date="2011" name="J. Gen. Appl. Microbiol.">
        <title>Draft genome sequencing of the enigmatic basidiomycete Mixia osmundae.</title>
        <authorList>
            <person name="Nishida H."/>
            <person name="Nagatsuka Y."/>
            <person name="Sugiyama J."/>
        </authorList>
    </citation>
    <scope>NUCLEOTIDE SEQUENCE [LARGE SCALE GENOMIC DNA]</scope>
    <source>
        <strain evidence="3">CBS 9802 / IAM 14324 / JCM 22182 / KY 12970</strain>
    </source>
</reference>
<accession>G7DVA2</accession>
<feature type="region of interest" description="Disordered" evidence="1">
    <location>
        <begin position="25"/>
        <end position="73"/>
    </location>
</feature>
<dbReference type="EMBL" id="BABT02000037">
    <property type="protein sequence ID" value="GAA94512.1"/>
    <property type="molecule type" value="Genomic_DNA"/>
</dbReference>